<dbReference type="Pfam" id="PF00848">
    <property type="entry name" value="Ring_hydroxyl_A"/>
    <property type="match status" value="1"/>
</dbReference>
<dbReference type="PANTHER" id="PTHR43756">
    <property type="entry name" value="CHOLINE MONOOXYGENASE, CHLOROPLASTIC"/>
    <property type="match status" value="1"/>
</dbReference>
<dbReference type="SUPFAM" id="SSF55961">
    <property type="entry name" value="Bet v1-like"/>
    <property type="match status" value="1"/>
</dbReference>
<dbReference type="PRINTS" id="PR00090">
    <property type="entry name" value="RNGDIOXGNASE"/>
</dbReference>
<dbReference type="SUPFAM" id="SSF50022">
    <property type="entry name" value="ISP domain"/>
    <property type="match status" value="1"/>
</dbReference>
<evidence type="ECO:0000313" key="9">
    <source>
        <dbReference type="Proteomes" id="UP000664914"/>
    </source>
</evidence>
<name>A0A975D736_9SPHN</name>
<organism evidence="8 9">
    <name type="scientific">Rhizorhabdus wittichii</name>
    <dbReference type="NCBI Taxonomy" id="160791"/>
    <lineage>
        <taxon>Bacteria</taxon>
        <taxon>Pseudomonadati</taxon>
        <taxon>Pseudomonadota</taxon>
        <taxon>Alphaproteobacteria</taxon>
        <taxon>Sphingomonadales</taxon>
        <taxon>Sphingomonadaceae</taxon>
        <taxon>Rhizorhabdus</taxon>
    </lineage>
</organism>
<keyword evidence="3" id="KW-0479">Metal-binding</keyword>
<protein>
    <submittedName>
        <fullName evidence="8">Rieske 2Fe-2S domain-containing protein</fullName>
    </submittedName>
</protein>
<dbReference type="PROSITE" id="PS51296">
    <property type="entry name" value="RIESKE"/>
    <property type="match status" value="1"/>
</dbReference>
<dbReference type="EMBL" id="CP059319">
    <property type="protein sequence ID" value="QTH23944.1"/>
    <property type="molecule type" value="Genomic_DNA"/>
</dbReference>
<dbReference type="InterPro" id="IPR001663">
    <property type="entry name" value="Rng_hydr_dOase-A"/>
</dbReference>
<dbReference type="Pfam" id="PF00355">
    <property type="entry name" value="Rieske"/>
    <property type="match status" value="1"/>
</dbReference>
<evidence type="ECO:0000256" key="6">
    <source>
        <dbReference type="ARBA" id="ARBA00023014"/>
    </source>
</evidence>
<dbReference type="InterPro" id="IPR017941">
    <property type="entry name" value="Rieske_2Fe-2S"/>
</dbReference>
<evidence type="ECO:0000256" key="5">
    <source>
        <dbReference type="ARBA" id="ARBA00023004"/>
    </source>
</evidence>
<dbReference type="CDD" id="cd08879">
    <property type="entry name" value="RHO_alpha_C_AntDO-like"/>
    <property type="match status" value="1"/>
</dbReference>
<evidence type="ECO:0000256" key="2">
    <source>
        <dbReference type="ARBA" id="ARBA00022714"/>
    </source>
</evidence>
<evidence type="ECO:0000256" key="3">
    <source>
        <dbReference type="ARBA" id="ARBA00022723"/>
    </source>
</evidence>
<evidence type="ECO:0000256" key="4">
    <source>
        <dbReference type="ARBA" id="ARBA00023002"/>
    </source>
</evidence>
<dbReference type="AlphaFoldDB" id="A0A975D736"/>
<comment type="cofactor">
    <cofactor evidence="1">
        <name>Fe cation</name>
        <dbReference type="ChEBI" id="CHEBI:24875"/>
    </cofactor>
</comment>
<feature type="domain" description="Rieske" evidence="7">
    <location>
        <begin position="48"/>
        <end position="157"/>
    </location>
</feature>
<dbReference type="Proteomes" id="UP000664914">
    <property type="component" value="Chromosome"/>
</dbReference>
<dbReference type="GO" id="GO:0005506">
    <property type="term" value="F:iron ion binding"/>
    <property type="evidence" value="ECO:0007669"/>
    <property type="project" value="InterPro"/>
</dbReference>
<keyword evidence="5" id="KW-0408">Iron</keyword>
<dbReference type="GO" id="GO:0016491">
    <property type="term" value="F:oxidoreductase activity"/>
    <property type="evidence" value="ECO:0007669"/>
    <property type="project" value="UniProtKB-KW"/>
</dbReference>
<dbReference type="InterPro" id="IPR015879">
    <property type="entry name" value="Ring_hydroxy_dOase_asu_C_dom"/>
</dbReference>
<keyword evidence="2" id="KW-0001">2Fe-2S</keyword>
<evidence type="ECO:0000313" key="8">
    <source>
        <dbReference type="EMBL" id="QTH23944.1"/>
    </source>
</evidence>
<evidence type="ECO:0000256" key="1">
    <source>
        <dbReference type="ARBA" id="ARBA00001962"/>
    </source>
</evidence>
<sequence>MLETYDGKNAPDAVPLEERVREDRLHASLYTDPDIFRREIERIFHGGWVWVAHESEIPEPGDFKTTEIGLSPIIVTRAKSGRVHVLLNRCRHKAATVCESQRGNTSSFTCPYHAWSYGLDGRLLGIPYEDGYDGLVDKKQLPLHALEVGIYAGLIFASMNPEVEPLDSFLGPARPWIDLFMHQGGGFPVKASGAHAFRFNGNWKIQLENTTDAYHFPFVHRSFIHSVSAEMAKTFTTFVRQEGPHVRALGNGHSVAVFFPENVDIRSDDGRPIPAHFEPLAAELARQFPMDRVRWIIRAIGGVGFNLNLFPNIGLSAAFLRELRPLAVDRTEIRHIALTMDGAPAEVNRLRLRLHEKFQGSGGFGSPDDMEAWERVQRGAGADRDDMWILLNRGLGREKADADGQRHSHVTDETGMREAYAMWRKAMIG</sequence>
<keyword evidence="6" id="KW-0411">Iron-sulfur</keyword>
<reference evidence="8" key="2">
    <citation type="submission" date="2021-04" db="EMBL/GenBank/DDBJ databases">
        <title>Isolation and genomic analysis of the ibuprofen-degrading bacterium Sphingomonas strain MPO218.</title>
        <authorList>
            <person name="Aulestia M."/>
            <person name="Flores A."/>
            <person name="Mangas E.L."/>
            <person name="Perez-Pulido A.J."/>
            <person name="Santero E."/>
            <person name="Camacho E.M."/>
        </authorList>
    </citation>
    <scope>NUCLEOTIDE SEQUENCE</scope>
    <source>
        <strain evidence="8">MPO218</strain>
    </source>
</reference>
<dbReference type="Gene3D" id="2.102.10.10">
    <property type="entry name" value="Rieske [2Fe-2S] iron-sulphur domain"/>
    <property type="match status" value="1"/>
</dbReference>
<reference evidence="8" key="1">
    <citation type="submission" date="2020-07" db="EMBL/GenBank/DDBJ databases">
        <authorList>
            <person name="Camacho E."/>
        </authorList>
    </citation>
    <scope>NUCLEOTIDE SEQUENCE</scope>
    <source>
        <strain evidence="8">MPO218</strain>
    </source>
</reference>
<dbReference type="RefSeq" id="WP_016743932.1">
    <property type="nucleotide sequence ID" value="NZ_CP059319.1"/>
</dbReference>
<evidence type="ECO:0000259" key="7">
    <source>
        <dbReference type="PROSITE" id="PS51296"/>
    </source>
</evidence>
<accession>A0A975D736</accession>
<keyword evidence="4" id="KW-0560">Oxidoreductase</keyword>
<dbReference type="PANTHER" id="PTHR43756:SF5">
    <property type="entry name" value="CHOLINE MONOOXYGENASE, CHLOROPLASTIC"/>
    <property type="match status" value="1"/>
</dbReference>
<gene>
    <name evidence="8" type="ORF">HRJ34_10790</name>
</gene>
<proteinExistence type="predicted"/>
<dbReference type="Gene3D" id="3.90.380.10">
    <property type="entry name" value="Naphthalene 1,2-dioxygenase Alpha Subunit, Chain A, domain 1"/>
    <property type="match status" value="1"/>
</dbReference>
<dbReference type="InterPro" id="IPR036922">
    <property type="entry name" value="Rieske_2Fe-2S_sf"/>
</dbReference>
<dbReference type="GO" id="GO:0051537">
    <property type="term" value="F:2 iron, 2 sulfur cluster binding"/>
    <property type="evidence" value="ECO:0007669"/>
    <property type="project" value="UniProtKB-KW"/>
</dbReference>